<evidence type="ECO:0000256" key="1">
    <source>
        <dbReference type="SAM" id="MobiDB-lite"/>
    </source>
</evidence>
<organism evidence="2">
    <name type="scientific">Lygus hesperus</name>
    <name type="common">Western plant bug</name>
    <dbReference type="NCBI Taxonomy" id="30085"/>
    <lineage>
        <taxon>Eukaryota</taxon>
        <taxon>Metazoa</taxon>
        <taxon>Ecdysozoa</taxon>
        <taxon>Arthropoda</taxon>
        <taxon>Hexapoda</taxon>
        <taxon>Insecta</taxon>
        <taxon>Pterygota</taxon>
        <taxon>Neoptera</taxon>
        <taxon>Paraneoptera</taxon>
        <taxon>Hemiptera</taxon>
        <taxon>Heteroptera</taxon>
        <taxon>Panheteroptera</taxon>
        <taxon>Cimicomorpha</taxon>
        <taxon>Miridae</taxon>
        <taxon>Mirini</taxon>
        <taxon>Lygus</taxon>
    </lineage>
</organism>
<dbReference type="AlphaFoldDB" id="A0A0K8TH16"/>
<evidence type="ECO:0000313" key="2">
    <source>
        <dbReference type="EMBL" id="JAG64445.1"/>
    </source>
</evidence>
<dbReference type="PANTHER" id="PTHR31511">
    <property type="entry name" value="PROTEIN CBG23764"/>
    <property type="match status" value="1"/>
</dbReference>
<proteinExistence type="predicted"/>
<feature type="region of interest" description="Disordered" evidence="1">
    <location>
        <begin position="244"/>
        <end position="285"/>
    </location>
</feature>
<feature type="compositionally biased region" description="Polar residues" evidence="1">
    <location>
        <begin position="264"/>
        <end position="276"/>
    </location>
</feature>
<dbReference type="EMBL" id="GBRD01001376">
    <property type="protein sequence ID" value="JAG64445.1"/>
    <property type="molecule type" value="Transcribed_RNA"/>
</dbReference>
<name>A0A0K8TH16_LYGHE</name>
<dbReference type="PANTHER" id="PTHR31511:SF12">
    <property type="entry name" value="RHO TERMINATION FACTOR N-TERMINAL DOMAIN-CONTAINING PROTEIN"/>
    <property type="match status" value="1"/>
</dbReference>
<sequence length="295" mass="34111">MLRRTGNFRPFKIHHVQFPIQDTNPFLRTRQTIIDVHGHGQFFPQIGYRRSVQRHETTAPYLDLSNYPPDNPLYSRHNERKLGTFKDETNGIPVREYVGLRPKCYSYLVGSKEIKKAKGVKDVAVKRQITFQNYMNVLTEHSKLYTHFKTIRSRKHNIQTIEQTKVSLTGTDDKRQILAGGIRTAAYGNAYGVQMDILEGFEMDLDEDMGVRLPDGRETTVSNRHLAPTAEGATIDSEPMLSVEPDEPLPEPDTLNFEPRMQDQLPQVQRTTQTPRRSGRIKNPPKYLEDYVWKK</sequence>
<accession>A0A0K8TH16</accession>
<reference evidence="2" key="1">
    <citation type="submission" date="2014-09" db="EMBL/GenBank/DDBJ databases">
        <authorList>
            <person name="Magalhaes I.L.F."/>
            <person name="Oliveira U."/>
            <person name="Santos F.R."/>
            <person name="Vidigal T.H.D.A."/>
            <person name="Brescovit A.D."/>
            <person name="Santos A.J."/>
        </authorList>
    </citation>
    <scope>NUCLEOTIDE SEQUENCE</scope>
</reference>
<protein>
    <submittedName>
        <fullName evidence="2">Uncharacterized protein</fullName>
    </submittedName>
</protein>